<dbReference type="NCBIfam" id="TIGR00687">
    <property type="entry name" value="pyridox_kin"/>
    <property type="match status" value="1"/>
</dbReference>
<dbReference type="Pfam" id="PF08543">
    <property type="entry name" value="Phos_pyr_kin"/>
    <property type="match status" value="1"/>
</dbReference>
<comment type="cofactor">
    <cofactor evidence="6">
        <name>Mg(2+)</name>
        <dbReference type="ChEBI" id="CHEBI:18420"/>
    </cofactor>
</comment>
<evidence type="ECO:0000256" key="3">
    <source>
        <dbReference type="ARBA" id="ARBA00022777"/>
    </source>
</evidence>
<dbReference type="InterPro" id="IPR029056">
    <property type="entry name" value="Ribokinase-like"/>
</dbReference>
<evidence type="ECO:0000256" key="2">
    <source>
        <dbReference type="ARBA" id="ARBA00022741"/>
    </source>
</evidence>
<dbReference type="InterPro" id="IPR013749">
    <property type="entry name" value="PM/HMP-P_kinase-1"/>
</dbReference>
<feature type="binding site" evidence="6">
    <location>
        <position position="148"/>
    </location>
    <ligand>
        <name>ATP</name>
        <dbReference type="ChEBI" id="CHEBI:30616"/>
    </ligand>
</feature>
<dbReference type="GO" id="GO:0005524">
    <property type="term" value="F:ATP binding"/>
    <property type="evidence" value="ECO:0007669"/>
    <property type="project" value="UniProtKB-UniRule"/>
</dbReference>
<dbReference type="EMBL" id="JACIJE010000005">
    <property type="protein sequence ID" value="MBB5690100.1"/>
    <property type="molecule type" value="Genomic_DNA"/>
</dbReference>
<dbReference type="PANTHER" id="PTHR10534:SF2">
    <property type="entry name" value="PYRIDOXAL KINASE"/>
    <property type="match status" value="1"/>
</dbReference>
<proteinExistence type="inferred from homology"/>
<evidence type="ECO:0000256" key="4">
    <source>
        <dbReference type="ARBA" id="ARBA00022840"/>
    </source>
</evidence>
<dbReference type="AlphaFoldDB" id="A0A840XT15"/>
<keyword evidence="3 6" id="KW-0418">Kinase</keyword>
<comment type="catalytic activity">
    <reaction evidence="6">
        <text>pyridoxal + ATP = pyridoxal 5'-phosphate + ADP + H(+)</text>
        <dbReference type="Rhea" id="RHEA:10224"/>
        <dbReference type="ChEBI" id="CHEBI:15378"/>
        <dbReference type="ChEBI" id="CHEBI:17310"/>
        <dbReference type="ChEBI" id="CHEBI:30616"/>
        <dbReference type="ChEBI" id="CHEBI:456216"/>
        <dbReference type="ChEBI" id="CHEBI:597326"/>
        <dbReference type="EC" id="2.7.1.35"/>
    </reaction>
</comment>
<comment type="caution">
    <text evidence="8">The sequence shown here is derived from an EMBL/GenBank/DDBJ whole genome shotgun (WGS) entry which is preliminary data.</text>
</comment>
<comment type="pathway">
    <text evidence="6">Cofactor metabolism; pyridoxal 5'-phosphate salvage; pyridoxal 5'-phosphate from pyridoxal: step 1/1.</text>
</comment>
<gene>
    <name evidence="6" type="primary">pdxY</name>
    <name evidence="8" type="ORF">FHS88_002226</name>
</gene>
<evidence type="ECO:0000313" key="8">
    <source>
        <dbReference type="EMBL" id="MBB5690100.1"/>
    </source>
</evidence>
<dbReference type="GO" id="GO:0008478">
    <property type="term" value="F:pyridoxal kinase activity"/>
    <property type="evidence" value="ECO:0007669"/>
    <property type="project" value="UniProtKB-UniRule"/>
</dbReference>
<dbReference type="CDD" id="cd01173">
    <property type="entry name" value="pyridoxal_pyridoxamine_kinase"/>
    <property type="match status" value="1"/>
</dbReference>
<dbReference type="GO" id="GO:0000287">
    <property type="term" value="F:magnesium ion binding"/>
    <property type="evidence" value="ECO:0007669"/>
    <property type="project" value="UniProtKB-UniRule"/>
</dbReference>
<evidence type="ECO:0000256" key="1">
    <source>
        <dbReference type="ARBA" id="ARBA00022679"/>
    </source>
</evidence>
<feature type="binding site" evidence="6">
    <location>
        <position position="111"/>
    </location>
    <ligand>
        <name>ATP</name>
        <dbReference type="ChEBI" id="CHEBI:30616"/>
    </ligand>
</feature>
<dbReference type="EC" id="2.7.1.35" evidence="6"/>
<keyword evidence="1 6" id="KW-0808">Transferase</keyword>
<keyword evidence="4 6" id="KW-0067">ATP-binding</keyword>
<feature type="domain" description="Pyridoxamine kinase/Phosphomethylpyrimidine kinase" evidence="7">
    <location>
        <begin position="75"/>
        <end position="259"/>
    </location>
</feature>
<feature type="binding site" evidence="6">
    <location>
        <position position="220"/>
    </location>
    <ligand>
        <name>substrate</name>
    </ligand>
</feature>
<keyword evidence="2 6" id="KW-0547">Nucleotide-binding</keyword>
<evidence type="ECO:0000259" key="7">
    <source>
        <dbReference type="Pfam" id="PF08543"/>
    </source>
</evidence>
<dbReference type="PANTHER" id="PTHR10534">
    <property type="entry name" value="PYRIDOXAL KINASE"/>
    <property type="match status" value="1"/>
</dbReference>
<dbReference type="InterPro" id="IPR023685">
    <property type="entry name" value="Pyridoxal_kinase_PdxY"/>
</dbReference>
<comment type="caution">
    <text evidence="6">Lacks conserved residue(s) required for the propagation of feature annotation.</text>
</comment>
<comment type="similarity">
    <text evidence="6">Belongs to the pyridoxine kinase family. PdxY subfamily.</text>
</comment>
<dbReference type="Gene3D" id="3.40.1190.20">
    <property type="match status" value="1"/>
</dbReference>
<dbReference type="GO" id="GO:0005829">
    <property type="term" value="C:cytosol"/>
    <property type="evidence" value="ECO:0007669"/>
    <property type="project" value="TreeGrafter"/>
</dbReference>
<dbReference type="Proteomes" id="UP000562254">
    <property type="component" value="Unassembled WGS sequence"/>
</dbReference>
<evidence type="ECO:0000256" key="6">
    <source>
        <dbReference type="HAMAP-Rule" id="MF_01639"/>
    </source>
</evidence>
<feature type="binding site" evidence="6">
    <location>
        <position position="9"/>
    </location>
    <ligand>
        <name>substrate</name>
    </ligand>
</feature>
<organism evidence="8 9">
    <name type="scientific">Neoroseomonas alkaliterrae</name>
    <dbReference type="NCBI Taxonomy" id="1452450"/>
    <lineage>
        <taxon>Bacteria</taxon>
        <taxon>Pseudomonadati</taxon>
        <taxon>Pseudomonadota</taxon>
        <taxon>Alphaproteobacteria</taxon>
        <taxon>Acetobacterales</taxon>
        <taxon>Acetobacteraceae</taxon>
        <taxon>Neoroseomonas</taxon>
    </lineage>
</organism>
<evidence type="ECO:0000256" key="5">
    <source>
        <dbReference type="ARBA" id="ARBA00022842"/>
    </source>
</evidence>
<keyword evidence="9" id="KW-1185">Reference proteome</keyword>
<comment type="function">
    <text evidence="6">Pyridoxal kinase involved in the salvage pathway of pyridoxal 5'-phosphate (PLP). Catalyzes the phosphorylation of pyridoxal to PLP.</text>
</comment>
<keyword evidence="5 6" id="KW-0460">Magnesium</keyword>
<comment type="subunit">
    <text evidence="6">Homodimer.</text>
</comment>
<reference evidence="8 9" key="1">
    <citation type="submission" date="2020-08" db="EMBL/GenBank/DDBJ databases">
        <title>Genomic Encyclopedia of Type Strains, Phase IV (KMG-IV): sequencing the most valuable type-strain genomes for metagenomic binning, comparative biology and taxonomic classification.</title>
        <authorList>
            <person name="Goeker M."/>
        </authorList>
    </citation>
    <scope>NUCLEOTIDE SEQUENCE [LARGE SCALE GENOMIC DNA]</scope>
    <source>
        <strain evidence="8 9">DSM 25895</strain>
    </source>
</reference>
<protein>
    <recommendedName>
        <fullName evidence="6">Pyridoxal kinase PdxY</fullName>
        <shortName evidence="6">PL kinase</shortName>
        <ecNumber evidence="6">2.7.1.35</ecNumber>
    </recommendedName>
</protein>
<dbReference type="SUPFAM" id="SSF53613">
    <property type="entry name" value="Ribokinase-like"/>
    <property type="match status" value="1"/>
</dbReference>
<dbReference type="GO" id="GO:0009443">
    <property type="term" value="P:pyridoxal 5'-phosphate salvage"/>
    <property type="evidence" value="ECO:0007669"/>
    <property type="project" value="UniProtKB-UniRule"/>
</dbReference>
<dbReference type="InterPro" id="IPR004625">
    <property type="entry name" value="PyrdxlKinase"/>
</dbReference>
<sequence length="283" mass="30037">MPAILSIQSWVAYGHVGNASAMFPLQRLGAEVWGIHTVQFSNHTGYGAWRGQVFGAELIRDCVHGIEERGVLPRCDAVLSGYMGSAEIGEAIRDAARRVKAANPAALWCCDPVIGDVGRGVFVRPGIPEFLRDRALPEADILTPNQFELEWLTGRTVTTLAEAKAAVAALQARGPRCVLVTSLRLADTPESEIGMLAGEGGGFWRLSTPMLPLSVNGAGDAIAALFLFHRLASGSARTALEAAASSVFGLLRRTAEAGSREILTVAAQEEFVAPGRRFAALAC</sequence>
<evidence type="ECO:0000313" key="9">
    <source>
        <dbReference type="Proteomes" id="UP000562254"/>
    </source>
</evidence>
<accession>A0A840XT15</accession>
<dbReference type="RefSeq" id="WP_184484540.1">
    <property type="nucleotide sequence ID" value="NZ_JAAEDJ010000045.1"/>
</dbReference>
<dbReference type="HAMAP" id="MF_01639">
    <property type="entry name" value="PdxY"/>
    <property type="match status" value="1"/>
</dbReference>
<dbReference type="NCBIfam" id="NF004398">
    <property type="entry name" value="PRK05756.1"/>
    <property type="match status" value="1"/>
</dbReference>
<dbReference type="UniPathway" id="UPA01068">
    <property type="reaction ID" value="UER00298"/>
</dbReference>
<name>A0A840XT15_9PROT</name>